<keyword evidence="7 9" id="KW-0807">Transducer</keyword>
<evidence type="ECO:0000256" key="3">
    <source>
        <dbReference type="ARBA" id="ARBA00022500"/>
    </source>
</evidence>
<dbReference type="Gene3D" id="6.10.340.10">
    <property type="match status" value="1"/>
</dbReference>
<evidence type="ECO:0000313" key="15">
    <source>
        <dbReference type="Proteomes" id="UP000717624"/>
    </source>
</evidence>
<dbReference type="InterPro" id="IPR033479">
    <property type="entry name" value="dCache_1"/>
</dbReference>
<dbReference type="SUPFAM" id="SSF58104">
    <property type="entry name" value="Methyl-accepting chemotaxis protein (MCP) signaling domain"/>
    <property type="match status" value="1"/>
</dbReference>
<dbReference type="AlphaFoldDB" id="A0A939BQ59"/>
<keyword evidence="2" id="KW-1003">Cell membrane</keyword>
<evidence type="ECO:0000256" key="11">
    <source>
        <dbReference type="SAM" id="Phobius"/>
    </source>
</evidence>
<evidence type="ECO:0000259" key="12">
    <source>
        <dbReference type="PROSITE" id="PS50111"/>
    </source>
</evidence>
<dbReference type="PANTHER" id="PTHR32089">
    <property type="entry name" value="METHYL-ACCEPTING CHEMOTAXIS PROTEIN MCPB"/>
    <property type="match status" value="1"/>
</dbReference>
<dbReference type="Gene3D" id="1.10.287.950">
    <property type="entry name" value="Methyl-accepting chemotaxis protein"/>
    <property type="match status" value="1"/>
</dbReference>
<dbReference type="SMART" id="SM00304">
    <property type="entry name" value="HAMP"/>
    <property type="match status" value="1"/>
</dbReference>
<keyword evidence="6 11" id="KW-0472">Membrane</keyword>
<dbReference type="PROSITE" id="PS50885">
    <property type="entry name" value="HAMP"/>
    <property type="match status" value="1"/>
</dbReference>
<evidence type="ECO:0000256" key="9">
    <source>
        <dbReference type="PROSITE-ProRule" id="PRU00284"/>
    </source>
</evidence>
<dbReference type="GO" id="GO:0007165">
    <property type="term" value="P:signal transduction"/>
    <property type="evidence" value="ECO:0007669"/>
    <property type="project" value="UniProtKB-KW"/>
</dbReference>
<dbReference type="CDD" id="cd12912">
    <property type="entry name" value="PDC2_MCP_like"/>
    <property type="match status" value="1"/>
</dbReference>
<evidence type="ECO:0000259" key="13">
    <source>
        <dbReference type="PROSITE" id="PS50885"/>
    </source>
</evidence>
<dbReference type="PANTHER" id="PTHR32089:SF112">
    <property type="entry name" value="LYSOZYME-LIKE PROTEIN-RELATED"/>
    <property type="match status" value="1"/>
</dbReference>
<dbReference type="PROSITE" id="PS50111">
    <property type="entry name" value="CHEMOTAXIS_TRANSDUC_2"/>
    <property type="match status" value="1"/>
</dbReference>
<keyword evidence="15" id="KW-1185">Reference proteome</keyword>
<dbReference type="GO" id="GO:0006935">
    <property type="term" value="P:chemotaxis"/>
    <property type="evidence" value="ECO:0007669"/>
    <property type="project" value="UniProtKB-KW"/>
</dbReference>
<dbReference type="Pfam" id="PF02743">
    <property type="entry name" value="dCache_1"/>
    <property type="match status" value="1"/>
</dbReference>
<comment type="caution">
    <text evidence="14">The sequence shown here is derived from an EMBL/GenBank/DDBJ whole genome shotgun (WGS) entry which is preliminary data.</text>
</comment>
<dbReference type="Pfam" id="PF00672">
    <property type="entry name" value="HAMP"/>
    <property type="match status" value="1"/>
</dbReference>
<dbReference type="Proteomes" id="UP000717624">
    <property type="component" value="Unassembled WGS sequence"/>
</dbReference>
<protein>
    <submittedName>
        <fullName evidence="14">Methyl-accepting chemotaxis protein</fullName>
    </submittedName>
</protein>
<evidence type="ECO:0000313" key="14">
    <source>
        <dbReference type="EMBL" id="MBM7591270.1"/>
    </source>
</evidence>
<feature type="domain" description="HAMP" evidence="13">
    <location>
        <begin position="312"/>
        <end position="364"/>
    </location>
</feature>
<evidence type="ECO:0000256" key="4">
    <source>
        <dbReference type="ARBA" id="ARBA00022692"/>
    </source>
</evidence>
<dbReference type="SMART" id="SM00283">
    <property type="entry name" value="MA"/>
    <property type="match status" value="1"/>
</dbReference>
<dbReference type="EMBL" id="JAFBEB010000010">
    <property type="protein sequence ID" value="MBM7591270.1"/>
    <property type="molecule type" value="Genomic_DNA"/>
</dbReference>
<keyword evidence="4 11" id="KW-0812">Transmembrane</keyword>
<evidence type="ECO:0000256" key="5">
    <source>
        <dbReference type="ARBA" id="ARBA00022989"/>
    </source>
</evidence>
<feature type="transmembrane region" description="Helical" evidence="11">
    <location>
        <begin position="291"/>
        <end position="311"/>
    </location>
</feature>
<evidence type="ECO:0000256" key="1">
    <source>
        <dbReference type="ARBA" id="ARBA00004651"/>
    </source>
</evidence>
<keyword evidence="3" id="KW-0145">Chemotaxis</keyword>
<evidence type="ECO:0000256" key="2">
    <source>
        <dbReference type="ARBA" id="ARBA00022475"/>
    </source>
</evidence>
<comment type="subcellular location">
    <subcellularLocation>
        <location evidence="1">Cell membrane</location>
        <topology evidence="1">Multi-pass membrane protein</topology>
    </subcellularLocation>
</comment>
<organism evidence="14 15">
    <name type="scientific">Brevibacillus fulvus</name>
    <dbReference type="NCBI Taxonomy" id="1125967"/>
    <lineage>
        <taxon>Bacteria</taxon>
        <taxon>Bacillati</taxon>
        <taxon>Bacillota</taxon>
        <taxon>Bacilli</taxon>
        <taxon>Bacillales</taxon>
        <taxon>Paenibacillaceae</taxon>
        <taxon>Brevibacillus</taxon>
    </lineage>
</organism>
<dbReference type="Gene3D" id="3.30.450.20">
    <property type="entry name" value="PAS domain"/>
    <property type="match status" value="1"/>
</dbReference>
<evidence type="ECO:0000256" key="10">
    <source>
        <dbReference type="SAM" id="Coils"/>
    </source>
</evidence>
<dbReference type="RefSeq" id="WP_204518983.1">
    <property type="nucleotide sequence ID" value="NZ_BAABIN010000012.1"/>
</dbReference>
<sequence>MKTKFSFKKFNTTSLRFKLAVILLLVALLPMLCTTIFYSAYFDNMMTQEIQEKENNLAEANATTVDYFVNKKIELTQEIIKQHPEFRNGDVEQIKKTMKAFAEVDSEVEYFAYINKDGISVNAEGVLTNVTDRDYFIQSRDTKKPFISDLLINKKNGKHIIVAAVPILDENQNYIGGVNCVLNPDILSQLTKGIKVGQTGYGYLISANGMILTHPEPDRIGKTLDEAFTPELAKVFKDNVIAKESGTFTFTALDGSEKIGSFKTIPNLGWRLVIVVPAEEVFEQLTTSMQLAITLIVVVAILAIIMAIFVARRAIKPILQVSGAIKTLANGDLTPRLQINSKDEIGQLSHDLNATLDSLSAIIEQARQVSEQVAASSEQLTATSAESVQASNQISRSIQEIVGGTENQLQASEQTSRVMDEMAIGIQRVAESSSSVSEACLSSMDEVQLGNQRIADAISQMKKIKNSVGSSAKDVQMLEEYSQKIGQIVSVITEISNQTQLLSLNASIEAARAGEHGKGFAVVGNEVKKLAEESKNSAANITELITEIQGMIVKAVTAMNEGVVDVEKGAELLDDTGKVFHTISNTFQQITEQIQEVSAASQQMSASTEEVSATMTDIVNVSQAAYDRSQGILTGAQQQLAAMEEISSSTNNLSKLAQELQEELAKFKIANRS</sequence>
<dbReference type="Pfam" id="PF00015">
    <property type="entry name" value="MCPsignal"/>
    <property type="match status" value="1"/>
</dbReference>
<evidence type="ECO:0000256" key="7">
    <source>
        <dbReference type="ARBA" id="ARBA00023224"/>
    </source>
</evidence>
<gene>
    <name evidence="14" type="ORF">JOD01_002897</name>
</gene>
<evidence type="ECO:0000256" key="6">
    <source>
        <dbReference type="ARBA" id="ARBA00023136"/>
    </source>
</evidence>
<feature type="domain" description="Methyl-accepting transducer" evidence="12">
    <location>
        <begin position="383"/>
        <end position="619"/>
    </location>
</feature>
<dbReference type="CDD" id="cd12914">
    <property type="entry name" value="PDC1_DGC_like"/>
    <property type="match status" value="1"/>
</dbReference>
<keyword evidence="10" id="KW-0175">Coiled coil</keyword>
<evidence type="ECO:0000256" key="8">
    <source>
        <dbReference type="ARBA" id="ARBA00029447"/>
    </source>
</evidence>
<accession>A0A939BQ59</accession>
<dbReference type="GO" id="GO:0005886">
    <property type="term" value="C:plasma membrane"/>
    <property type="evidence" value="ECO:0007669"/>
    <property type="project" value="UniProtKB-SubCell"/>
</dbReference>
<proteinExistence type="inferred from homology"/>
<reference evidence="14" key="1">
    <citation type="submission" date="2021-01" db="EMBL/GenBank/DDBJ databases">
        <title>Genomic Encyclopedia of Type Strains, Phase IV (KMG-IV): sequencing the most valuable type-strain genomes for metagenomic binning, comparative biology and taxonomic classification.</title>
        <authorList>
            <person name="Goeker M."/>
        </authorList>
    </citation>
    <scope>NUCLEOTIDE SEQUENCE</scope>
    <source>
        <strain evidence="14">DSM 25523</strain>
    </source>
</reference>
<dbReference type="CDD" id="cd06225">
    <property type="entry name" value="HAMP"/>
    <property type="match status" value="1"/>
</dbReference>
<feature type="coiled-coil region" evidence="10">
    <location>
        <begin position="643"/>
        <end position="670"/>
    </location>
</feature>
<comment type="similarity">
    <text evidence="8">Belongs to the methyl-accepting chemotaxis (MCP) protein family.</text>
</comment>
<name>A0A939BQ59_9BACL</name>
<keyword evidence="5 11" id="KW-1133">Transmembrane helix</keyword>
<dbReference type="InterPro" id="IPR003660">
    <property type="entry name" value="HAMP_dom"/>
</dbReference>
<dbReference type="InterPro" id="IPR004089">
    <property type="entry name" value="MCPsignal_dom"/>
</dbReference>
<dbReference type="CDD" id="cd11386">
    <property type="entry name" value="MCP_signal"/>
    <property type="match status" value="1"/>
</dbReference>